<reference evidence="7" key="1">
    <citation type="submission" date="2016-06" db="EMBL/GenBank/DDBJ databases">
        <authorList>
            <person name="Varghese N."/>
            <person name="Submissions Spin"/>
        </authorList>
    </citation>
    <scope>NUCLEOTIDE SEQUENCE [LARGE SCALE GENOMIC DNA]</scope>
    <source>
        <strain evidence="7">DSM 45344</strain>
    </source>
</reference>
<gene>
    <name evidence="6" type="ORF">GA0070620_3693</name>
</gene>
<dbReference type="STRING" id="307121.GA0070620_3693"/>
<dbReference type="InterPro" id="IPR024185">
    <property type="entry name" value="FTHF_cligase-like_sf"/>
</dbReference>
<comment type="similarity">
    <text evidence="1 5">Belongs to the 5-formyltetrahydrofolate cyclo-ligase family.</text>
</comment>
<dbReference type="EC" id="6.3.3.2" evidence="5"/>
<dbReference type="SUPFAM" id="SSF100950">
    <property type="entry name" value="NagB/RpiA/CoA transferase-like"/>
    <property type="match status" value="1"/>
</dbReference>
<dbReference type="InterPro" id="IPR002698">
    <property type="entry name" value="FTHF_cligase"/>
</dbReference>
<proteinExistence type="inferred from homology"/>
<comment type="catalytic activity">
    <reaction evidence="5">
        <text>(6S)-5-formyl-5,6,7,8-tetrahydrofolate + ATP = (6R)-5,10-methenyltetrahydrofolate + ADP + phosphate</text>
        <dbReference type="Rhea" id="RHEA:10488"/>
        <dbReference type="ChEBI" id="CHEBI:30616"/>
        <dbReference type="ChEBI" id="CHEBI:43474"/>
        <dbReference type="ChEBI" id="CHEBI:57455"/>
        <dbReference type="ChEBI" id="CHEBI:57457"/>
        <dbReference type="ChEBI" id="CHEBI:456216"/>
        <dbReference type="EC" id="6.3.3.2"/>
    </reaction>
</comment>
<dbReference type="AlphaFoldDB" id="A0A1C3N6E3"/>
<dbReference type="GO" id="GO:0009396">
    <property type="term" value="P:folic acid-containing compound biosynthetic process"/>
    <property type="evidence" value="ECO:0007669"/>
    <property type="project" value="TreeGrafter"/>
</dbReference>
<feature type="binding site" evidence="4">
    <location>
        <begin position="147"/>
        <end position="155"/>
    </location>
    <ligand>
        <name>ATP</name>
        <dbReference type="ChEBI" id="CHEBI:30616"/>
    </ligand>
</feature>
<dbReference type="NCBIfam" id="TIGR02727">
    <property type="entry name" value="MTHFS_bact"/>
    <property type="match status" value="1"/>
</dbReference>
<evidence type="ECO:0000256" key="1">
    <source>
        <dbReference type="ARBA" id="ARBA00010638"/>
    </source>
</evidence>
<feature type="binding site" evidence="4">
    <location>
        <position position="66"/>
    </location>
    <ligand>
        <name>substrate</name>
    </ligand>
</feature>
<dbReference type="PATRIC" id="fig|307121.4.peg.3764"/>
<keyword evidence="5" id="KW-0479">Metal-binding</keyword>
<accession>A0A1C3N6E3</accession>
<dbReference type="PANTHER" id="PTHR23407">
    <property type="entry name" value="ATPASE INHIBITOR/5-FORMYLTETRAHYDROFOLATE CYCLO-LIGASE"/>
    <property type="match status" value="1"/>
</dbReference>
<organism evidence="6 7">
    <name type="scientific">Micromonospora krabiensis</name>
    <dbReference type="NCBI Taxonomy" id="307121"/>
    <lineage>
        <taxon>Bacteria</taxon>
        <taxon>Bacillati</taxon>
        <taxon>Actinomycetota</taxon>
        <taxon>Actinomycetes</taxon>
        <taxon>Micromonosporales</taxon>
        <taxon>Micromonosporaceae</taxon>
        <taxon>Micromonospora</taxon>
    </lineage>
</organism>
<evidence type="ECO:0000256" key="3">
    <source>
        <dbReference type="ARBA" id="ARBA00022840"/>
    </source>
</evidence>
<evidence type="ECO:0000313" key="6">
    <source>
        <dbReference type="EMBL" id="SBV28159.1"/>
    </source>
</evidence>
<feature type="binding site" evidence="4">
    <location>
        <begin position="15"/>
        <end position="19"/>
    </location>
    <ligand>
        <name>ATP</name>
        <dbReference type="ChEBI" id="CHEBI:30616"/>
    </ligand>
</feature>
<dbReference type="GO" id="GO:0046872">
    <property type="term" value="F:metal ion binding"/>
    <property type="evidence" value="ECO:0007669"/>
    <property type="project" value="UniProtKB-KW"/>
</dbReference>
<keyword evidence="2 4" id="KW-0547">Nucleotide-binding</keyword>
<sequence>MPEFSDEAEVTHVAKRDMRVALLAHRRRLTAADRAEAAARVQAELVALVRRLRPIRMTAYVPVGSEPGGPELPDVLHAALPPGGELLLPVLRPDLDLDWAGYAGPDTLTAAGRGMREPTGPRLGPSVITDVDLLVVPALAVDRRGLRLGRGGGSYDRALARVRESALTVVPLHDGELVPAVPAEPHDRPVSAVVTPADGLRTLDAAGQGVAPHTSAGRTRGA</sequence>
<dbReference type="Gene3D" id="3.40.50.10420">
    <property type="entry name" value="NagB/RpiA/CoA transferase-like"/>
    <property type="match status" value="1"/>
</dbReference>
<evidence type="ECO:0000313" key="7">
    <source>
        <dbReference type="Proteomes" id="UP000199393"/>
    </source>
</evidence>
<dbReference type="Proteomes" id="UP000199393">
    <property type="component" value="Chromosome I"/>
</dbReference>
<dbReference type="OrthoDB" id="3242798at2"/>
<dbReference type="GO" id="GO:0030272">
    <property type="term" value="F:5-formyltetrahydrofolate cyclo-ligase activity"/>
    <property type="evidence" value="ECO:0007669"/>
    <property type="project" value="UniProtKB-EC"/>
</dbReference>
<dbReference type="PIRSF" id="PIRSF006806">
    <property type="entry name" value="FTHF_cligase"/>
    <property type="match status" value="1"/>
</dbReference>
<keyword evidence="3 4" id="KW-0067">ATP-binding</keyword>
<dbReference type="Pfam" id="PF01812">
    <property type="entry name" value="5-FTHF_cyc-lig"/>
    <property type="match status" value="1"/>
</dbReference>
<dbReference type="EMBL" id="LT598496">
    <property type="protein sequence ID" value="SBV28159.1"/>
    <property type="molecule type" value="Genomic_DNA"/>
</dbReference>
<evidence type="ECO:0000256" key="4">
    <source>
        <dbReference type="PIRSR" id="PIRSR006806-1"/>
    </source>
</evidence>
<keyword evidence="5" id="KW-0460">Magnesium</keyword>
<dbReference type="PANTHER" id="PTHR23407:SF1">
    <property type="entry name" value="5-FORMYLTETRAHYDROFOLATE CYCLO-LIGASE"/>
    <property type="match status" value="1"/>
</dbReference>
<feature type="binding site" evidence="4">
    <location>
        <position position="61"/>
    </location>
    <ligand>
        <name>substrate</name>
    </ligand>
</feature>
<protein>
    <recommendedName>
        <fullName evidence="5">5-formyltetrahydrofolate cyclo-ligase</fullName>
        <ecNumber evidence="5">6.3.3.2</ecNumber>
    </recommendedName>
</protein>
<evidence type="ECO:0000256" key="5">
    <source>
        <dbReference type="RuleBase" id="RU361279"/>
    </source>
</evidence>
<dbReference type="GO" id="GO:0035999">
    <property type="term" value="P:tetrahydrofolate interconversion"/>
    <property type="evidence" value="ECO:0007669"/>
    <property type="project" value="TreeGrafter"/>
</dbReference>
<keyword evidence="6" id="KW-0436">Ligase</keyword>
<dbReference type="GO" id="GO:0005524">
    <property type="term" value="F:ATP binding"/>
    <property type="evidence" value="ECO:0007669"/>
    <property type="project" value="UniProtKB-KW"/>
</dbReference>
<evidence type="ECO:0000256" key="2">
    <source>
        <dbReference type="ARBA" id="ARBA00022741"/>
    </source>
</evidence>
<name>A0A1C3N6E3_9ACTN</name>
<keyword evidence="7" id="KW-1185">Reference proteome</keyword>
<dbReference type="RefSeq" id="WP_091592549.1">
    <property type="nucleotide sequence ID" value="NZ_JBHRWG010000004.1"/>
</dbReference>
<dbReference type="InterPro" id="IPR037171">
    <property type="entry name" value="NagB/RpiA_transferase-like"/>
</dbReference>
<comment type="cofactor">
    <cofactor evidence="5">
        <name>Mg(2+)</name>
        <dbReference type="ChEBI" id="CHEBI:18420"/>
    </cofactor>
</comment>